<dbReference type="EMBL" id="CP039865">
    <property type="protein sequence ID" value="QCK86474.1"/>
    <property type="molecule type" value="Genomic_DNA"/>
</dbReference>
<proteinExistence type="predicted"/>
<accession>A0A4D7QME4</accession>
<sequence length="497" mass="54250">MAAHGGFADRLVAQRAAKASTGESLADLVPHAALVGRWQGRRQDVGSHRQRPHSRVGFLLPSTSARELRVTPSSPEIPSHPLRRQVLDELHARPFQAVVTPRRTLFQAFATRELPTTEERSALDAWCGETGAARPDEGANFHRAVFPSARLRWERHSEFSTYGWDTAQPSTEPFAWPVGEPSPVGHALAPPGPLLVAVDLSLVRGDALRPEWAALFDPASLCLSEVNDGAALIATDFRQDSRGFTRILVVDRSLNPTGAGALIQRLLEIETYRTFALLGLPEAQRMGPVIGRIEAELVQVALRMKTATGLESNAALLDTLVAQAAELEAEAATSSFRFGATRAYDALVHARLQVIRERPVEGYSTWAAFLDRRFAPAMRTCQTVSDRQAELSEKLARSSNLLRTRVDIALEQQNKALLQTMSDRAQLQLRLQQTVEGLSVAAVSYYVLGLIGYLAKGAKDAGLFPVDPSIATAVALPFVILATALVVRRIRRTHGGH</sequence>
<dbReference type="InterPro" id="IPR021830">
    <property type="entry name" value="DUF3422"/>
</dbReference>
<gene>
    <name evidence="2" type="ORF">E8L99_12270</name>
</gene>
<dbReference type="AlphaFoldDB" id="A0A4D7QME4"/>
<organism evidence="2 3">
    <name type="scientific">Phreatobacter aquaticus</name>
    <dbReference type="NCBI Taxonomy" id="2570229"/>
    <lineage>
        <taxon>Bacteria</taxon>
        <taxon>Pseudomonadati</taxon>
        <taxon>Pseudomonadota</taxon>
        <taxon>Alphaproteobacteria</taxon>
        <taxon>Hyphomicrobiales</taxon>
        <taxon>Phreatobacteraceae</taxon>
        <taxon>Phreatobacter</taxon>
    </lineage>
</organism>
<protein>
    <submittedName>
        <fullName evidence="2">DUF3422 domain-containing protein</fullName>
    </submittedName>
</protein>
<name>A0A4D7QME4_9HYPH</name>
<dbReference type="Pfam" id="PF11902">
    <property type="entry name" value="DUF3422"/>
    <property type="match status" value="1"/>
</dbReference>
<reference evidence="2 3" key="1">
    <citation type="submission" date="2019-04" db="EMBL/GenBank/DDBJ databases">
        <title>Phreatobacter aquaticus sp. nov.</title>
        <authorList>
            <person name="Choi A."/>
            <person name="Baek K."/>
        </authorList>
    </citation>
    <scope>NUCLEOTIDE SEQUENCE [LARGE SCALE GENOMIC DNA]</scope>
    <source>
        <strain evidence="2 3">NMCR1094</strain>
    </source>
</reference>
<feature type="transmembrane region" description="Helical" evidence="1">
    <location>
        <begin position="470"/>
        <end position="487"/>
    </location>
</feature>
<keyword evidence="3" id="KW-1185">Reference proteome</keyword>
<dbReference type="KEGG" id="paqt:E8L99_12270"/>
<feature type="transmembrane region" description="Helical" evidence="1">
    <location>
        <begin position="434"/>
        <end position="455"/>
    </location>
</feature>
<keyword evidence="1" id="KW-1133">Transmembrane helix</keyword>
<dbReference type="OrthoDB" id="9767470at2"/>
<evidence type="ECO:0000313" key="3">
    <source>
        <dbReference type="Proteomes" id="UP000298588"/>
    </source>
</evidence>
<keyword evidence="1" id="KW-0472">Membrane</keyword>
<keyword evidence="1" id="KW-0812">Transmembrane</keyword>
<dbReference type="Proteomes" id="UP000298588">
    <property type="component" value="Chromosome"/>
</dbReference>
<evidence type="ECO:0000313" key="2">
    <source>
        <dbReference type="EMBL" id="QCK86474.1"/>
    </source>
</evidence>
<evidence type="ECO:0000256" key="1">
    <source>
        <dbReference type="SAM" id="Phobius"/>
    </source>
</evidence>